<dbReference type="InterPro" id="IPR017441">
    <property type="entry name" value="Protein_kinase_ATP_BS"/>
</dbReference>
<evidence type="ECO:0000256" key="4">
    <source>
        <dbReference type="ARBA" id="ARBA00022741"/>
    </source>
</evidence>
<accession>A0A5C3QUJ7</accession>
<dbReference type="STRING" id="1884261.A0A5C3QUJ7"/>
<dbReference type="InterPro" id="IPR050117">
    <property type="entry name" value="MAPK"/>
</dbReference>
<keyword evidence="8" id="KW-0460">Magnesium</keyword>
<evidence type="ECO:0000313" key="11">
    <source>
        <dbReference type="EMBL" id="TFL01994.1"/>
    </source>
</evidence>
<sequence length="692" mass="76980">MTAASPKPLEDDVEQGSRQRRPERAADDNPAVDRGRSRVRKPSDPFSEESLRRRGYHSLHSSFGKVFTVERRWSLIRELGSGAYGVVISAADKISGETVAVKLVTRVFDKIQLAKRALREITLLRHFANHENITGLIDVDAISPDFNEIYIFMEPMEADLHQIIKSGQHLTSEHVQYFLYQILRGMKYIHSASVVHRDLKPGNLLVNADCELKICDFGLSRGFDASPTAGDGEHATHLTEYVATRWYRAPEIMLAFRRYNTAIDVWSIGCIFAELLLGRPLFKGKDYVDQLNKILDVLGTPEERVITRIGSDKAQAYIRSLPIRKKAPFQRILPMADAQAIDLIAKMLTFDPAPRISVPDALEHPWLAAYHDEADEPSCPSVFDKWRQIEALETLDDFRNELWREIEEYRREVRGMELSGLPPQKGAANAAAVEFPGSEPKEEQVEEAKEVPTIKAEEPVVSGPGELPSTSTQPEPEPAPSIPPDAPAPDPAPGPAPQAGASDLDSFTLHSSTKPDPRKDEILRPSTPSDPVVSYARRSSILQPQRNSSYTSSPTVHHHQAHLSRQSSYFSDSPLHDEPGPLPQQTQNQIAFPSHPAYVVPARTRTASMAGDTLPRRLLRTLSTVSIHESAEGRKGGLAEIAPIGKWILEKTSATGMSDAEGLEEVSSTTDEPEEEEAQKEKDGKQRKFHVQ</sequence>
<dbReference type="InterPro" id="IPR000719">
    <property type="entry name" value="Prot_kinase_dom"/>
</dbReference>
<dbReference type="AlphaFoldDB" id="A0A5C3QUJ7"/>
<dbReference type="Gene3D" id="1.10.510.10">
    <property type="entry name" value="Transferase(Phosphotransferase) domain 1"/>
    <property type="match status" value="1"/>
</dbReference>
<dbReference type="Gene3D" id="3.30.200.20">
    <property type="entry name" value="Phosphorylase Kinase, domain 1"/>
    <property type="match status" value="1"/>
</dbReference>
<evidence type="ECO:0000256" key="3">
    <source>
        <dbReference type="ARBA" id="ARBA00022679"/>
    </source>
</evidence>
<gene>
    <name evidence="11" type="ORF">BDV98DRAFT_566505</name>
</gene>
<dbReference type="PROSITE" id="PS50011">
    <property type="entry name" value="PROTEIN_KINASE_DOM"/>
    <property type="match status" value="1"/>
</dbReference>
<evidence type="ECO:0000256" key="9">
    <source>
        <dbReference type="SAM" id="MobiDB-lite"/>
    </source>
</evidence>
<feature type="binding site" evidence="7">
    <location>
        <position position="102"/>
    </location>
    <ligand>
        <name>ATP</name>
        <dbReference type="ChEBI" id="CHEBI:30616"/>
    </ligand>
</feature>
<evidence type="ECO:0000256" key="2">
    <source>
        <dbReference type="ARBA" id="ARBA00022527"/>
    </source>
</evidence>
<keyword evidence="6 7" id="KW-0067">ATP-binding</keyword>
<dbReference type="GO" id="GO:0004707">
    <property type="term" value="F:MAP kinase activity"/>
    <property type="evidence" value="ECO:0007669"/>
    <property type="project" value="UniProtKB-EC"/>
</dbReference>
<organism evidence="11 12">
    <name type="scientific">Pterulicium gracile</name>
    <dbReference type="NCBI Taxonomy" id="1884261"/>
    <lineage>
        <taxon>Eukaryota</taxon>
        <taxon>Fungi</taxon>
        <taxon>Dikarya</taxon>
        <taxon>Basidiomycota</taxon>
        <taxon>Agaricomycotina</taxon>
        <taxon>Agaricomycetes</taxon>
        <taxon>Agaricomycetidae</taxon>
        <taxon>Agaricales</taxon>
        <taxon>Pleurotineae</taxon>
        <taxon>Pterulaceae</taxon>
        <taxon>Pterulicium</taxon>
    </lineage>
</organism>
<evidence type="ECO:0000256" key="5">
    <source>
        <dbReference type="ARBA" id="ARBA00022777"/>
    </source>
</evidence>
<evidence type="ECO:0000256" key="8">
    <source>
        <dbReference type="RuleBase" id="RU361165"/>
    </source>
</evidence>
<feature type="compositionally biased region" description="Polar residues" evidence="9">
    <location>
        <begin position="540"/>
        <end position="555"/>
    </location>
</feature>
<name>A0A5C3QUJ7_9AGAR</name>
<feature type="compositionally biased region" description="Basic and acidic residues" evidence="9">
    <location>
        <begin position="439"/>
        <end position="458"/>
    </location>
</feature>
<feature type="region of interest" description="Disordered" evidence="9">
    <location>
        <begin position="419"/>
        <end position="593"/>
    </location>
</feature>
<dbReference type="InterPro" id="IPR011009">
    <property type="entry name" value="Kinase-like_dom_sf"/>
</dbReference>
<feature type="compositionally biased region" description="Basic and acidic residues" evidence="9">
    <location>
        <begin position="15"/>
        <end position="36"/>
    </location>
</feature>
<feature type="compositionally biased region" description="Pro residues" evidence="9">
    <location>
        <begin position="475"/>
        <end position="496"/>
    </location>
</feature>
<feature type="domain" description="Protein kinase" evidence="10">
    <location>
        <begin position="73"/>
        <end position="367"/>
    </location>
</feature>
<dbReference type="EMBL" id="ML178823">
    <property type="protein sequence ID" value="TFL01994.1"/>
    <property type="molecule type" value="Genomic_DNA"/>
</dbReference>
<proteinExistence type="inferred from homology"/>
<dbReference type="SMART" id="SM00220">
    <property type="entry name" value="S_TKc"/>
    <property type="match status" value="1"/>
</dbReference>
<comment type="cofactor">
    <cofactor evidence="8">
        <name>Mg(2+)</name>
        <dbReference type="ChEBI" id="CHEBI:18420"/>
    </cofactor>
</comment>
<comment type="activity regulation">
    <text evidence="8">Activated by threonine and tyrosine phosphorylation.</text>
</comment>
<evidence type="ECO:0000256" key="1">
    <source>
        <dbReference type="ARBA" id="ARBA00012411"/>
    </source>
</evidence>
<dbReference type="Proteomes" id="UP000305067">
    <property type="component" value="Unassembled WGS sequence"/>
</dbReference>
<evidence type="ECO:0000313" key="12">
    <source>
        <dbReference type="Proteomes" id="UP000305067"/>
    </source>
</evidence>
<reference evidence="11 12" key="1">
    <citation type="journal article" date="2019" name="Nat. Ecol. Evol.">
        <title>Megaphylogeny resolves global patterns of mushroom evolution.</title>
        <authorList>
            <person name="Varga T."/>
            <person name="Krizsan K."/>
            <person name="Foldi C."/>
            <person name="Dima B."/>
            <person name="Sanchez-Garcia M."/>
            <person name="Sanchez-Ramirez S."/>
            <person name="Szollosi G.J."/>
            <person name="Szarkandi J.G."/>
            <person name="Papp V."/>
            <person name="Albert L."/>
            <person name="Andreopoulos W."/>
            <person name="Angelini C."/>
            <person name="Antonin V."/>
            <person name="Barry K.W."/>
            <person name="Bougher N.L."/>
            <person name="Buchanan P."/>
            <person name="Buyck B."/>
            <person name="Bense V."/>
            <person name="Catcheside P."/>
            <person name="Chovatia M."/>
            <person name="Cooper J."/>
            <person name="Damon W."/>
            <person name="Desjardin D."/>
            <person name="Finy P."/>
            <person name="Geml J."/>
            <person name="Haridas S."/>
            <person name="Hughes K."/>
            <person name="Justo A."/>
            <person name="Karasinski D."/>
            <person name="Kautmanova I."/>
            <person name="Kiss B."/>
            <person name="Kocsube S."/>
            <person name="Kotiranta H."/>
            <person name="LaButti K.M."/>
            <person name="Lechner B.E."/>
            <person name="Liimatainen K."/>
            <person name="Lipzen A."/>
            <person name="Lukacs Z."/>
            <person name="Mihaltcheva S."/>
            <person name="Morgado L.N."/>
            <person name="Niskanen T."/>
            <person name="Noordeloos M.E."/>
            <person name="Ohm R.A."/>
            <person name="Ortiz-Santana B."/>
            <person name="Ovrebo C."/>
            <person name="Racz N."/>
            <person name="Riley R."/>
            <person name="Savchenko A."/>
            <person name="Shiryaev A."/>
            <person name="Soop K."/>
            <person name="Spirin V."/>
            <person name="Szebenyi C."/>
            <person name="Tomsovsky M."/>
            <person name="Tulloss R.E."/>
            <person name="Uehling J."/>
            <person name="Grigoriev I.V."/>
            <person name="Vagvolgyi C."/>
            <person name="Papp T."/>
            <person name="Martin F.M."/>
            <person name="Miettinen O."/>
            <person name="Hibbett D.S."/>
            <person name="Nagy L.G."/>
        </authorList>
    </citation>
    <scope>NUCLEOTIDE SEQUENCE [LARGE SCALE GENOMIC DNA]</scope>
    <source>
        <strain evidence="11 12">CBS 309.79</strain>
    </source>
</reference>
<keyword evidence="2 8" id="KW-0723">Serine/threonine-protein kinase</keyword>
<keyword evidence="5 8" id="KW-0418">Kinase</keyword>
<dbReference type="GO" id="GO:0005524">
    <property type="term" value="F:ATP binding"/>
    <property type="evidence" value="ECO:0007669"/>
    <property type="project" value="UniProtKB-UniRule"/>
</dbReference>
<dbReference type="FunFam" id="1.10.510.10:FF:000013">
    <property type="entry name" value="Mitogen-activated protein kinase"/>
    <property type="match status" value="1"/>
</dbReference>
<feature type="region of interest" description="Disordered" evidence="9">
    <location>
        <begin position="653"/>
        <end position="692"/>
    </location>
</feature>
<feature type="compositionally biased region" description="Basic and acidic residues" evidence="9">
    <location>
        <begin position="513"/>
        <end position="523"/>
    </location>
</feature>
<dbReference type="InterPro" id="IPR003527">
    <property type="entry name" value="MAP_kinase_CS"/>
</dbReference>
<keyword evidence="4 7" id="KW-0547">Nucleotide-binding</keyword>
<comment type="catalytic activity">
    <reaction evidence="8">
        <text>L-threonyl-[protein] + ATP = O-phospho-L-threonyl-[protein] + ADP + H(+)</text>
        <dbReference type="Rhea" id="RHEA:46608"/>
        <dbReference type="Rhea" id="RHEA-COMP:11060"/>
        <dbReference type="Rhea" id="RHEA-COMP:11605"/>
        <dbReference type="ChEBI" id="CHEBI:15378"/>
        <dbReference type="ChEBI" id="CHEBI:30013"/>
        <dbReference type="ChEBI" id="CHEBI:30616"/>
        <dbReference type="ChEBI" id="CHEBI:61977"/>
        <dbReference type="ChEBI" id="CHEBI:456216"/>
        <dbReference type="EC" id="2.7.11.24"/>
    </reaction>
</comment>
<dbReference type="PROSITE" id="PS00108">
    <property type="entry name" value="PROTEIN_KINASE_ST"/>
    <property type="match status" value="1"/>
</dbReference>
<protein>
    <recommendedName>
        <fullName evidence="1 8">Mitogen-activated protein kinase</fullName>
        <ecNumber evidence="1 8">2.7.11.24</ecNumber>
    </recommendedName>
</protein>
<keyword evidence="12" id="KW-1185">Reference proteome</keyword>
<feature type="region of interest" description="Disordered" evidence="9">
    <location>
        <begin position="1"/>
        <end position="51"/>
    </location>
</feature>
<keyword evidence="3 8" id="KW-0808">Transferase</keyword>
<dbReference type="InterPro" id="IPR008271">
    <property type="entry name" value="Ser/Thr_kinase_AS"/>
</dbReference>
<dbReference type="EC" id="2.7.11.24" evidence="1 8"/>
<comment type="similarity">
    <text evidence="8">Belongs to the protein kinase superfamily. Ser/Thr protein kinase family. MAP kinase subfamily.</text>
</comment>
<dbReference type="SUPFAM" id="SSF56112">
    <property type="entry name" value="Protein kinase-like (PK-like)"/>
    <property type="match status" value="1"/>
</dbReference>
<dbReference type="PROSITE" id="PS01351">
    <property type="entry name" value="MAPK"/>
    <property type="match status" value="1"/>
</dbReference>
<dbReference type="PANTHER" id="PTHR24055">
    <property type="entry name" value="MITOGEN-ACTIVATED PROTEIN KINASE"/>
    <property type="match status" value="1"/>
</dbReference>
<dbReference type="OrthoDB" id="192887at2759"/>
<evidence type="ECO:0000256" key="6">
    <source>
        <dbReference type="ARBA" id="ARBA00022840"/>
    </source>
</evidence>
<evidence type="ECO:0000256" key="7">
    <source>
        <dbReference type="PROSITE-ProRule" id="PRU10141"/>
    </source>
</evidence>
<dbReference type="PROSITE" id="PS00107">
    <property type="entry name" value="PROTEIN_KINASE_ATP"/>
    <property type="match status" value="1"/>
</dbReference>
<evidence type="ECO:0000259" key="10">
    <source>
        <dbReference type="PROSITE" id="PS50011"/>
    </source>
</evidence>
<dbReference type="Pfam" id="PF00069">
    <property type="entry name" value="Pkinase"/>
    <property type="match status" value="1"/>
</dbReference>